<dbReference type="Proteomes" id="UP001174934">
    <property type="component" value="Unassembled WGS sequence"/>
</dbReference>
<evidence type="ECO:0000313" key="3">
    <source>
        <dbReference type="Proteomes" id="UP001174934"/>
    </source>
</evidence>
<proteinExistence type="predicted"/>
<feature type="region of interest" description="Disordered" evidence="1">
    <location>
        <begin position="119"/>
        <end position="407"/>
    </location>
</feature>
<feature type="region of interest" description="Disordered" evidence="1">
    <location>
        <begin position="537"/>
        <end position="557"/>
    </location>
</feature>
<sequence>MAMLLPKGFVENTREIYAEVASYPVVPPEKIWQYWNVYTTTFRRLVDPTAYRLENFWWHVWGSDRRQLSGPALARLFEEFSSGPTFVPLRGPSNRYEGPPIPSPSQRALERLNAQYLQHVDQGQQQQSQQQSSSPKSNVKSPTPSSSRPPPPHPILKKSRGPSASGPRPTARFVLPPPSDEEDAKDGSEASPSSTVVAMSDMQPPPLPPTTKLEKPAAPAAPPTRVEMPPPPVPLSVKRQAPAASLAASSASLSKTLVEPPSVPLKPGTVTASPVAAPGAKSRPPPAVSPGKGEKNSTPIKTIVASTAASRRRAVLPRRQSSQSSAGSDASSRETSASAIAERRTGNHRAAPRSVVEQPGQSSQESSGSSSQASVLMMMSSKAAGKQPAKPSSKRSTPRGSPAQTDGHQDCLVVVHHAHGILPQRRSTWDARGSQAAQKLTEHRNGALTGAVPVAGFVTDLAGAGSVAPRMARSRSNINTATQPLVGISIVATSNTTAEGQFDSDLSSPGSKIHQEAHDIPDNVMLPSRLSSSSLLEMSFTPTPSNPAPRIPFGRSRSQLKILLEREKAWKS</sequence>
<evidence type="ECO:0000313" key="2">
    <source>
        <dbReference type="EMBL" id="KAK0628632.1"/>
    </source>
</evidence>
<gene>
    <name evidence="2" type="ORF">B0T17DRAFT_160373</name>
</gene>
<name>A0AA39X811_9PEZI</name>
<dbReference type="AlphaFoldDB" id="A0AA39X811"/>
<feature type="compositionally biased region" description="Low complexity" evidence="1">
    <location>
        <begin position="354"/>
        <end position="374"/>
    </location>
</feature>
<feature type="compositionally biased region" description="Low complexity" evidence="1">
    <location>
        <begin position="122"/>
        <end position="146"/>
    </location>
</feature>
<protein>
    <recommendedName>
        <fullName evidence="4">Nitrogen regulatory protein areA GATA-like domain-containing protein</fullName>
    </recommendedName>
</protein>
<evidence type="ECO:0008006" key="4">
    <source>
        <dbReference type="Google" id="ProtNLM"/>
    </source>
</evidence>
<organism evidence="2 3">
    <name type="scientific">Bombardia bombarda</name>
    <dbReference type="NCBI Taxonomy" id="252184"/>
    <lineage>
        <taxon>Eukaryota</taxon>
        <taxon>Fungi</taxon>
        <taxon>Dikarya</taxon>
        <taxon>Ascomycota</taxon>
        <taxon>Pezizomycotina</taxon>
        <taxon>Sordariomycetes</taxon>
        <taxon>Sordariomycetidae</taxon>
        <taxon>Sordariales</taxon>
        <taxon>Lasiosphaeriaceae</taxon>
        <taxon>Bombardia</taxon>
    </lineage>
</organism>
<comment type="caution">
    <text evidence="2">The sequence shown here is derived from an EMBL/GenBank/DDBJ whole genome shotgun (WGS) entry which is preliminary data.</text>
</comment>
<feature type="compositionally biased region" description="Low complexity" evidence="1">
    <location>
        <begin position="243"/>
        <end position="254"/>
    </location>
</feature>
<feature type="compositionally biased region" description="Low complexity" evidence="1">
    <location>
        <begin position="320"/>
        <end position="330"/>
    </location>
</feature>
<keyword evidence="3" id="KW-1185">Reference proteome</keyword>
<evidence type="ECO:0000256" key="1">
    <source>
        <dbReference type="SAM" id="MobiDB-lite"/>
    </source>
</evidence>
<reference evidence="2" key="1">
    <citation type="submission" date="2023-06" db="EMBL/GenBank/DDBJ databases">
        <title>Genome-scale phylogeny and comparative genomics of the fungal order Sordariales.</title>
        <authorList>
            <consortium name="Lawrence Berkeley National Laboratory"/>
            <person name="Hensen N."/>
            <person name="Bonometti L."/>
            <person name="Westerberg I."/>
            <person name="Brannstrom I.O."/>
            <person name="Guillou S."/>
            <person name="Cros-Aarteil S."/>
            <person name="Calhoun S."/>
            <person name="Haridas S."/>
            <person name="Kuo A."/>
            <person name="Mondo S."/>
            <person name="Pangilinan J."/>
            <person name="Riley R."/>
            <person name="LaButti K."/>
            <person name="Andreopoulos B."/>
            <person name="Lipzen A."/>
            <person name="Chen C."/>
            <person name="Yanf M."/>
            <person name="Daum C."/>
            <person name="Ng V."/>
            <person name="Clum A."/>
            <person name="Steindorff A."/>
            <person name="Ohm R."/>
            <person name="Martin F."/>
            <person name="Silar P."/>
            <person name="Natvig D."/>
            <person name="Lalanne C."/>
            <person name="Gautier V."/>
            <person name="Ament-velasquez S.L."/>
            <person name="Kruys A."/>
            <person name="Hutchinson M.I."/>
            <person name="Powell A.J."/>
            <person name="Barry K."/>
            <person name="Miller A.N."/>
            <person name="Grigoriev I.V."/>
            <person name="Debuchy R."/>
            <person name="Gladieux P."/>
            <person name="Thoren M.H."/>
            <person name="Johannesson H."/>
        </authorList>
    </citation>
    <scope>NUCLEOTIDE SEQUENCE</scope>
    <source>
        <strain evidence="2">SMH3391-2</strain>
    </source>
</reference>
<accession>A0AA39X811</accession>
<dbReference type="EMBL" id="JAULSR010000002">
    <property type="protein sequence ID" value="KAK0628632.1"/>
    <property type="molecule type" value="Genomic_DNA"/>
</dbReference>